<accession>A0ABU0GHP4</accession>
<organism evidence="1 2">
    <name type="scientific">Cellulomonas iranensis</name>
    <dbReference type="NCBI Taxonomy" id="76862"/>
    <lineage>
        <taxon>Bacteria</taxon>
        <taxon>Bacillati</taxon>
        <taxon>Actinomycetota</taxon>
        <taxon>Actinomycetes</taxon>
        <taxon>Micrococcales</taxon>
        <taxon>Cellulomonadaceae</taxon>
        <taxon>Cellulomonas</taxon>
    </lineage>
</organism>
<dbReference type="EMBL" id="JAUSVM010000001">
    <property type="protein sequence ID" value="MDQ0424891.1"/>
    <property type="molecule type" value="Genomic_DNA"/>
</dbReference>
<sequence length="127" mass="14106">MTRRYLPEPWRVVPNDGGHVTVRVEGYVEGTGTFVKPDGLGRLRVQVAAGDGTLDLLDLEGRRIGHVGGPWPRLLQDELRRCAREGVTPVVRASLVGPRGERTMFVMLAWPSQRTAAQRRPALTGRR</sequence>
<name>A0ABU0GHP4_9CELL</name>
<protein>
    <submittedName>
        <fullName evidence="1">Uncharacterized protein</fullName>
    </submittedName>
</protein>
<proteinExistence type="predicted"/>
<evidence type="ECO:0000313" key="2">
    <source>
        <dbReference type="Proteomes" id="UP001240250"/>
    </source>
</evidence>
<evidence type="ECO:0000313" key="1">
    <source>
        <dbReference type="EMBL" id="MDQ0424891.1"/>
    </source>
</evidence>
<comment type="caution">
    <text evidence="1">The sequence shown here is derived from an EMBL/GenBank/DDBJ whole genome shotgun (WGS) entry which is preliminary data.</text>
</comment>
<dbReference type="Proteomes" id="UP001240250">
    <property type="component" value="Unassembled WGS sequence"/>
</dbReference>
<gene>
    <name evidence="1" type="ORF">JO380_001272</name>
</gene>
<reference evidence="1 2" key="1">
    <citation type="submission" date="2023-07" db="EMBL/GenBank/DDBJ databases">
        <title>Sequencing the genomes of 1000 actinobacteria strains.</title>
        <authorList>
            <person name="Klenk H.-P."/>
        </authorList>
    </citation>
    <scope>NUCLEOTIDE SEQUENCE [LARGE SCALE GENOMIC DNA]</scope>
    <source>
        <strain evidence="1 2">DSM 14785</strain>
    </source>
</reference>
<dbReference type="RefSeq" id="WP_070320131.1">
    <property type="nucleotide sequence ID" value="NZ_CP194061.1"/>
</dbReference>
<keyword evidence="2" id="KW-1185">Reference proteome</keyword>